<sequence>MASSIELVTKMLAADLSCSAWLIKSVATSEALALSSATMAISVGPASESIPIKPRSARFAATT</sequence>
<organism evidence="1">
    <name type="scientific">freshwater metagenome</name>
    <dbReference type="NCBI Taxonomy" id="449393"/>
    <lineage>
        <taxon>unclassified sequences</taxon>
        <taxon>metagenomes</taxon>
        <taxon>ecological metagenomes</taxon>
    </lineage>
</organism>
<reference evidence="1" key="1">
    <citation type="submission" date="2020-05" db="EMBL/GenBank/DDBJ databases">
        <authorList>
            <person name="Chiriac C."/>
            <person name="Salcher M."/>
            <person name="Ghai R."/>
            <person name="Kavagutti S V."/>
        </authorList>
    </citation>
    <scope>NUCLEOTIDE SEQUENCE</scope>
</reference>
<name>A0A6J5Z975_9ZZZZ</name>
<proteinExistence type="predicted"/>
<gene>
    <name evidence="1" type="ORF">UFOPK4028_00654</name>
</gene>
<protein>
    <submittedName>
        <fullName evidence="1">Unannotated protein</fullName>
    </submittedName>
</protein>
<accession>A0A6J5Z975</accession>
<dbReference type="EMBL" id="CAESAC010000089">
    <property type="protein sequence ID" value="CAB4337622.1"/>
    <property type="molecule type" value="Genomic_DNA"/>
</dbReference>
<evidence type="ECO:0000313" key="1">
    <source>
        <dbReference type="EMBL" id="CAB4337622.1"/>
    </source>
</evidence>
<dbReference type="AlphaFoldDB" id="A0A6J5Z975"/>